<organism evidence="1 2">
    <name type="scientific">Stutzerimonas stutzeri</name>
    <name type="common">Pseudomonas stutzeri</name>
    <dbReference type="NCBI Taxonomy" id="316"/>
    <lineage>
        <taxon>Bacteria</taxon>
        <taxon>Pseudomonadati</taxon>
        <taxon>Pseudomonadota</taxon>
        <taxon>Gammaproteobacteria</taxon>
        <taxon>Pseudomonadales</taxon>
        <taxon>Pseudomonadaceae</taxon>
        <taxon>Stutzerimonas</taxon>
    </lineage>
</organism>
<dbReference type="Proteomes" id="UP000032439">
    <property type="component" value="Unassembled WGS sequence"/>
</dbReference>
<reference evidence="1 2" key="1">
    <citation type="submission" date="2014-11" db="EMBL/GenBank/DDBJ databases">
        <title>Genomics and ecophysiology of heterotrophic nitrogen fixing bacteria isolated from estuarine surface water.</title>
        <authorList>
            <person name="Bentzon-Tilia M."/>
            <person name="Severin I."/>
            <person name="Hansen L.H."/>
            <person name="Riemann L."/>
        </authorList>
    </citation>
    <scope>NUCLEOTIDE SEQUENCE [LARGE SCALE GENOMIC DNA]</scope>
    <source>
        <strain evidence="1 2">BAL361</strain>
    </source>
</reference>
<protein>
    <submittedName>
        <fullName evidence="1">Uncharacterized protein</fullName>
    </submittedName>
</protein>
<sequence>MLLNTYEARNLLCNLSFNGTTSQADTYAFRGDLVLEEGDIADASGRRMPPKSVVKQAVLLARNDKLVMAAGILVELTLLPLFIQHYRGDLAPGIRVLFYVENLGKALQVDLDGVNIILLPHPDGGAVWNTLMDDLRLDKDDFKGQSAEDKVITVYEALVDYQPKLDSPSYEEALGFTVAPRRAARGPV</sequence>
<accession>A0A0D7E4T4</accession>
<evidence type="ECO:0000313" key="1">
    <source>
        <dbReference type="EMBL" id="KIZ35435.1"/>
    </source>
</evidence>
<proteinExistence type="predicted"/>
<dbReference type="AlphaFoldDB" id="A0A0D7E4T4"/>
<dbReference type="RefSeq" id="WP_042921672.1">
    <property type="nucleotide sequence ID" value="NZ_JBITTV010000005.1"/>
</dbReference>
<gene>
    <name evidence="1" type="ORF">LO50_13485</name>
</gene>
<dbReference type="PATRIC" id="fig|316.110.peg.520"/>
<comment type="caution">
    <text evidence="1">The sequence shown here is derived from an EMBL/GenBank/DDBJ whole genome shotgun (WGS) entry which is preliminary data.</text>
</comment>
<evidence type="ECO:0000313" key="2">
    <source>
        <dbReference type="Proteomes" id="UP000032439"/>
    </source>
</evidence>
<name>A0A0D7E4T4_STUST</name>
<dbReference type="EMBL" id="JXXD01000121">
    <property type="protein sequence ID" value="KIZ35435.1"/>
    <property type="molecule type" value="Genomic_DNA"/>
</dbReference>